<gene>
    <name evidence="2" type="ORF">Spa11_18970</name>
</gene>
<evidence type="ECO:0000313" key="2">
    <source>
        <dbReference type="EMBL" id="QDV73698.1"/>
    </source>
</evidence>
<dbReference type="EMBL" id="CP036349">
    <property type="protein sequence ID" value="QDV73698.1"/>
    <property type="molecule type" value="Genomic_DNA"/>
</dbReference>
<feature type="compositionally biased region" description="Basic and acidic residues" evidence="1">
    <location>
        <begin position="97"/>
        <end position="120"/>
    </location>
</feature>
<protein>
    <submittedName>
        <fullName evidence="2">Uncharacterized protein</fullName>
    </submittedName>
</protein>
<organism evidence="2 3">
    <name type="scientific">Botrimarina mediterranea</name>
    <dbReference type="NCBI Taxonomy" id="2528022"/>
    <lineage>
        <taxon>Bacteria</taxon>
        <taxon>Pseudomonadati</taxon>
        <taxon>Planctomycetota</taxon>
        <taxon>Planctomycetia</taxon>
        <taxon>Pirellulales</taxon>
        <taxon>Lacipirellulaceae</taxon>
        <taxon>Botrimarina</taxon>
    </lineage>
</organism>
<name>A0A518K7D4_9BACT</name>
<dbReference type="KEGG" id="bmei:Spa11_18970"/>
<evidence type="ECO:0000313" key="3">
    <source>
        <dbReference type="Proteomes" id="UP000316426"/>
    </source>
</evidence>
<evidence type="ECO:0000256" key="1">
    <source>
        <dbReference type="SAM" id="MobiDB-lite"/>
    </source>
</evidence>
<reference evidence="2 3" key="1">
    <citation type="submission" date="2019-02" db="EMBL/GenBank/DDBJ databases">
        <title>Deep-cultivation of Planctomycetes and their phenomic and genomic characterization uncovers novel biology.</title>
        <authorList>
            <person name="Wiegand S."/>
            <person name="Jogler M."/>
            <person name="Boedeker C."/>
            <person name="Pinto D."/>
            <person name="Vollmers J."/>
            <person name="Rivas-Marin E."/>
            <person name="Kohn T."/>
            <person name="Peeters S.H."/>
            <person name="Heuer A."/>
            <person name="Rast P."/>
            <person name="Oberbeckmann S."/>
            <person name="Bunk B."/>
            <person name="Jeske O."/>
            <person name="Meyerdierks A."/>
            <person name="Storesund J.E."/>
            <person name="Kallscheuer N."/>
            <person name="Luecker S."/>
            <person name="Lage O.M."/>
            <person name="Pohl T."/>
            <person name="Merkel B.J."/>
            <person name="Hornburger P."/>
            <person name="Mueller R.-W."/>
            <person name="Bruemmer F."/>
            <person name="Labrenz M."/>
            <person name="Spormann A.M."/>
            <person name="Op den Camp H."/>
            <person name="Overmann J."/>
            <person name="Amann R."/>
            <person name="Jetten M.S.M."/>
            <person name="Mascher T."/>
            <person name="Medema M.H."/>
            <person name="Devos D.P."/>
            <person name="Kaster A.-K."/>
            <person name="Ovreas L."/>
            <person name="Rohde M."/>
            <person name="Galperin M.Y."/>
            <person name="Jogler C."/>
        </authorList>
    </citation>
    <scope>NUCLEOTIDE SEQUENCE [LARGE SCALE GENOMIC DNA]</scope>
    <source>
        <strain evidence="2 3">Spa11</strain>
    </source>
</reference>
<proteinExistence type="predicted"/>
<accession>A0A518K7D4</accession>
<dbReference type="Proteomes" id="UP000316426">
    <property type="component" value="Chromosome"/>
</dbReference>
<feature type="region of interest" description="Disordered" evidence="1">
    <location>
        <begin position="91"/>
        <end position="120"/>
    </location>
</feature>
<sequence length="190" mass="20672">MASRNCPILKHDVYFKICYPAHYSAIIPAVRRLSTELSIRHVVAIAVLMHALMGCCAHHRHAADSSCDQGCLHASSAEDGAAAHTHTHALDDGVCSTEEKDPTRTTGGEGRHDSDVPRDGCDGEQCNWLPSEAGLELADVPQPGLNAWVATSDFLIDLRVRQCHLEWRFANCGPPPLPVRTHLAKSVLLI</sequence>
<keyword evidence="3" id="KW-1185">Reference proteome</keyword>
<dbReference type="AlphaFoldDB" id="A0A518K7D4"/>